<accession>A0A8K1LGI6</accession>
<sequence>MSQLFTCHMMWFVRMWSVVHLVQMDEGKAVDVACLDFSKAFEIVSHSILLEKLAAHGVDRCTLCQIGQTQRVVRNGDNNGASSV</sequence>
<evidence type="ECO:0000256" key="1">
    <source>
        <dbReference type="SAM" id="SignalP"/>
    </source>
</evidence>
<comment type="caution">
    <text evidence="2">The sequence shown here is derived from an EMBL/GenBank/DDBJ whole genome shotgun (WGS) entry which is preliminary data.</text>
</comment>
<evidence type="ECO:0000313" key="3">
    <source>
        <dbReference type="Proteomes" id="UP000796761"/>
    </source>
</evidence>
<dbReference type="OrthoDB" id="416454at2759"/>
<feature type="signal peptide" evidence="1">
    <location>
        <begin position="1"/>
        <end position="21"/>
    </location>
</feature>
<protein>
    <recommendedName>
        <fullName evidence="4">Rna-directed dna polymerase from mobile element jockey-like</fullName>
    </recommendedName>
</protein>
<dbReference type="AlphaFoldDB" id="A0A8K1LGI6"/>
<organism evidence="2 3">
    <name type="scientific">Zosterops borbonicus</name>
    <dbReference type="NCBI Taxonomy" id="364589"/>
    <lineage>
        <taxon>Eukaryota</taxon>
        <taxon>Metazoa</taxon>
        <taxon>Chordata</taxon>
        <taxon>Craniata</taxon>
        <taxon>Vertebrata</taxon>
        <taxon>Euteleostomi</taxon>
        <taxon>Archelosauria</taxon>
        <taxon>Archosauria</taxon>
        <taxon>Dinosauria</taxon>
        <taxon>Saurischia</taxon>
        <taxon>Theropoda</taxon>
        <taxon>Coelurosauria</taxon>
        <taxon>Aves</taxon>
        <taxon>Neognathae</taxon>
        <taxon>Neoaves</taxon>
        <taxon>Telluraves</taxon>
        <taxon>Australaves</taxon>
        <taxon>Passeriformes</taxon>
        <taxon>Sylvioidea</taxon>
        <taxon>Zosteropidae</taxon>
        <taxon>Zosterops</taxon>
    </lineage>
</organism>
<feature type="chain" id="PRO_5035479383" description="Rna-directed dna polymerase from mobile element jockey-like" evidence="1">
    <location>
        <begin position="22"/>
        <end position="84"/>
    </location>
</feature>
<evidence type="ECO:0008006" key="4">
    <source>
        <dbReference type="Google" id="ProtNLM"/>
    </source>
</evidence>
<dbReference type="Proteomes" id="UP000796761">
    <property type="component" value="Unassembled WGS sequence"/>
</dbReference>
<name>A0A8K1LGI6_9PASS</name>
<reference evidence="2" key="1">
    <citation type="submission" date="2019-04" db="EMBL/GenBank/DDBJ databases">
        <title>Genome assembly of Zosterops borbonicus 15179.</title>
        <authorList>
            <person name="Leroy T."/>
            <person name="Anselmetti Y."/>
            <person name="Tilak M.-K."/>
            <person name="Nabholz B."/>
        </authorList>
    </citation>
    <scope>NUCLEOTIDE SEQUENCE</scope>
    <source>
        <strain evidence="2">HGM_15179</strain>
        <tissue evidence="2">Muscle</tissue>
    </source>
</reference>
<dbReference type="EMBL" id="SWJQ01000535">
    <property type="protein sequence ID" value="TRZ13159.1"/>
    <property type="molecule type" value="Genomic_DNA"/>
</dbReference>
<gene>
    <name evidence="2" type="ORF">HGM15179_013939</name>
</gene>
<proteinExistence type="predicted"/>
<keyword evidence="1" id="KW-0732">Signal</keyword>
<keyword evidence="3" id="KW-1185">Reference proteome</keyword>
<evidence type="ECO:0000313" key="2">
    <source>
        <dbReference type="EMBL" id="TRZ13159.1"/>
    </source>
</evidence>